<feature type="domain" description="Protein kinase" evidence="16">
    <location>
        <begin position="352"/>
        <end position="634"/>
    </location>
</feature>
<evidence type="ECO:0000256" key="15">
    <source>
        <dbReference type="SAM" id="SignalP"/>
    </source>
</evidence>
<keyword evidence="8 14" id="KW-1133">Transmembrane helix</keyword>
<evidence type="ECO:0000256" key="14">
    <source>
        <dbReference type="SAM" id="Phobius"/>
    </source>
</evidence>
<dbReference type="InterPro" id="IPR000719">
    <property type="entry name" value="Prot_kinase_dom"/>
</dbReference>
<dbReference type="PANTHER" id="PTHR46084:SF19">
    <property type="entry name" value="PROTEIN KINASE DOMAIN-CONTAINING PROTEIN"/>
    <property type="match status" value="1"/>
</dbReference>
<dbReference type="FunFam" id="3.80.10.10:FF:000101">
    <property type="entry name" value="LRR receptor-like serine/threonine-protein kinase ERECTA"/>
    <property type="match status" value="1"/>
</dbReference>
<keyword evidence="11" id="KW-0325">Glycoprotein</keyword>
<evidence type="ECO:0000256" key="11">
    <source>
        <dbReference type="ARBA" id="ARBA00023180"/>
    </source>
</evidence>
<keyword evidence="3 14" id="KW-0812">Transmembrane</keyword>
<dbReference type="Pfam" id="PF08263">
    <property type="entry name" value="LRRNT_2"/>
    <property type="match status" value="1"/>
</dbReference>
<dbReference type="GO" id="GO:0004672">
    <property type="term" value="F:protein kinase activity"/>
    <property type="evidence" value="ECO:0007669"/>
    <property type="project" value="InterPro"/>
</dbReference>
<dbReference type="InterPro" id="IPR001611">
    <property type="entry name" value="Leu-rich_rpt"/>
</dbReference>
<dbReference type="PROSITE" id="PS50011">
    <property type="entry name" value="PROTEIN_KINASE_DOM"/>
    <property type="match status" value="1"/>
</dbReference>
<evidence type="ECO:0000256" key="8">
    <source>
        <dbReference type="ARBA" id="ARBA00022989"/>
    </source>
</evidence>
<feature type="region of interest" description="Disordered" evidence="13">
    <location>
        <begin position="660"/>
        <end position="770"/>
    </location>
</feature>
<name>A0A0D9W7K0_9ORYZ</name>
<evidence type="ECO:0000256" key="6">
    <source>
        <dbReference type="ARBA" id="ARBA00022741"/>
    </source>
</evidence>
<dbReference type="Pfam" id="PF07714">
    <property type="entry name" value="PK_Tyr_Ser-Thr"/>
    <property type="match status" value="1"/>
</dbReference>
<keyword evidence="7" id="KW-0067">ATP-binding</keyword>
<dbReference type="SUPFAM" id="SSF56112">
    <property type="entry name" value="Protein kinase-like (PK-like)"/>
    <property type="match status" value="1"/>
</dbReference>
<sequence>MTMAGLLGVSLLVAGLGCVLLVAPSESAADDVAALLAFKKAIFEDPLAKLSDWNSKDEDPCAWTGVGCSPFDSRVVTLELANSSLKGFLALEIESLSSLQKLILDQNTLMGSIPKGIGKLRDLIVLNLSTNQLVGSIPSEIGDMPKISKIDLHANRLDGAVPPELGKLTSLTELRLSNNSLTGTIPGSNDSSMLSTNSDGQTGLCLLTQLTDMDLSYNYFVGDVPKCFKQIQRLSLVGNCFDNNGTTNRPDNQCENSLKGNENSRFGGDKQKSFQQPLWLLILEVITAISLLTVLTLCTIAGFRRCKARSSGNSATWTRATSWKENTVISIDDDLLGNVPKISRQELAEACEDFSNIIGSSHDTVVYKGTMKDGNEIAVVSLSASVHYWTSYVELYFQKEARRFMHLVVEMSRLNHENVAKMVGYSKESDPFLRMLVFQYPPNGTLYEHLRDGEGCQLSWPRRMKIALSIARALRYLHTEMQPPFAVAALTSSSVYLTEDFSPKIIDFERWRALLTKPGLSSGSIVNGSFNNIMDSRHMRFMDVQANTFAFGVILLELISGRASLSKDTVDLVDWARKHLDQTEEFVKLVDPKLRNTNHDNLGIICNVVNLCIDPEPCRRPSMNMITAILEEGIDTSPATVLRASSLAWAEAEIAISSHEKTVDRQTPASTPMAADRGRSGCTKVNGGGSRRGKANGVDWRGARSSTGSGADAGGQSGARWGRGPRSGAELNGVEPGAAAAAGAEMDGAEAVDDSGRVGRRTARMPTWGGGWRLVDNSEI</sequence>
<dbReference type="InterPro" id="IPR011009">
    <property type="entry name" value="Kinase-like_dom_sf"/>
</dbReference>
<dbReference type="Pfam" id="PF00560">
    <property type="entry name" value="LRR_1"/>
    <property type="match status" value="1"/>
</dbReference>
<evidence type="ECO:0000256" key="3">
    <source>
        <dbReference type="ARBA" id="ARBA00022692"/>
    </source>
</evidence>
<keyword evidence="6" id="KW-0547">Nucleotide-binding</keyword>
<keyword evidence="9 14" id="KW-0472">Membrane</keyword>
<dbReference type="Pfam" id="PF13855">
    <property type="entry name" value="LRR_8"/>
    <property type="match status" value="1"/>
</dbReference>
<dbReference type="InterPro" id="IPR013210">
    <property type="entry name" value="LRR_N_plant-typ"/>
</dbReference>
<keyword evidence="10" id="KW-0675">Receptor</keyword>
<dbReference type="STRING" id="77586.A0A0D9W7K0"/>
<proteinExistence type="predicted"/>
<evidence type="ECO:0000256" key="9">
    <source>
        <dbReference type="ARBA" id="ARBA00023136"/>
    </source>
</evidence>
<dbReference type="Gene3D" id="3.80.10.10">
    <property type="entry name" value="Ribonuclease Inhibitor"/>
    <property type="match status" value="1"/>
</dbReference>
<evidence type="ECO:0000256" key="7">
    <source>
        <dbReference type="ARBA" id="ARBA00022840"/>
    </source>
</evidence>
<evidence type="ECO:0000313" key="17">
    <source>
        <dbReference type="EnsemblPlants" id="LPERR04G16100.1"/>
    </source>
</evidence>
<dbReference type="Gene3D" id="1.10.510.10">
    <property type="entry name" value="Transferase(Phosphotransferase) domain 1"/>
    <property type="match status" value="1"/>
</dbReference>
<dbReference type="EnsemblPlants" id="LPERR04G16100.1">
    <property type="protein sequence ID" value="LPERR04G16100.1"/>
    <property type="gene ID" value="LPERR04G16100"/>
</dbReference>
<dbReference type="SUPFAM" id="SSF52058">
    <property type="entry name" value="L domain-like"/>
    <property type="match status" value="1"/>
</dbReference>
<keyword evidence="5" id="KW-0677">Repeat</keyword>
<feature type="transmembrane region" description="Helical" evidence="14">
    <location>
        <begin position="278"/>
        <end position="303"/>
    </location>
</feature>
<evidence type="ECO:0000259" key="16">
    <source>
        <dbReference type="PROSITE" id="PS50011"/>
    </source>
</evidence>
<reference evidence="17 18" key="1">
    <citation type="submission" date="2012-08" db="EMBL/GenBank/DDBJ databases">
        <title>Oryza genome evolution.</title>
        <authorList>
            <person name="Wing R.A."/>
        </authorList>
    </citation>
    <scope>NUCLEOTIDE SEQUENCE</scope>
</reference>
<dbReference type="Gene3D" id="3.30.200.20">
    <property type="entry name" value="Phosphorylase Kinase, domain 1"/>
    <property type="match status" value="1"/>
</dbReference>
<evidence type="ECO:0000256" key="5">
    <source>
        <dbReference type="ARBA" id="ARBA00022737"/>
    </source>
</evidence>
<evidence type="ECO:0000256" key="2">
    <source>
        <dbReference type="ARBA" id="ARBA00022614"/>
    </source>
</evidence>
<dbReference type="Proteomes" id="UP000032180">
    <property type="component" value="Chromosome 4"/>
</dbReference>
<dbReference type="InterPro" id="IPR001245">
    <property type="entry name" value="Ser-Thr/Tyr_kinase_cat_dom"/>
</dbReference>
<evidence type="ECO:0000256" key="12">
    <source>
        <dbReference type="ARBA" id="ARBA00037847"/>
    </source>
</evidence>
<evidence type="ECO:0000256" key="1">
    <source>
        <dbReference type="ARBA" id="ARBA00004479"/>
    </source>
</evidence>
<dbReference type="PANTHER" id="PTHR46084">
    <property type="entry name" value="PROTEIN MALE DISCOVERER 2"/>
    <property type="match status" value="1"/>
</dbReference>
<organism evidence="17 18">
    <name type="scientific">Leersia perrieri</name>
    <dbReference type="NCBI Taxonomy" id="77586"/>
    <lineage>
        <taxon>Eukaryota</taxon>
        <taxon>Viridiplantae</taxon>
        <taxon>Streptophyta</taxon>
        <taxon>Embryophyta</taxon>
        <taxon>Tracheophyta</taxon>
        <taxon>Spermatophyta</taxon>
        <taxon>Magnoliopsida</taxon>
        <taxon>Liliopsida</taxon>
        <taxon>Poales</taxon>
        <taxon>Poaceae</taxon>
        <taxon>BOP clade</taxon>
        <taxon>Oryzoideae</taxon>
        <taxon>Oryzeae</taxon>
        <taxon>Oryzinae</taxon>
        <taxon>Leersia</taxon>
    </lineage>
</organism>
<keyword evidence="18" id="KW-1185">Reference proteome</keyword>
<keyword evidence="4 15" id="KW-0732">Signal</keyword>
<dbReference type="GO" id="GO:0016020">
    <property type="term" value="C:membrane"/>
    <property type="evidence" value="ECO:0007669"/>
    <property type="project" value="UniProtKB-SubCell"/>
</dbReference>
<keyword evidence="2" id="KW-0433">Leucine-rich repeat</keyword>
<dbReference type="GO" id="GO:0012505">
    <property type="term" value="C:endomembrane system"/>
    <property type="evidence" value="ECO:0007669"/>
    <property type="project" value="UniProtKB-SubCell"/>
</dbReference>
<protein>
    <recommendedName>
        <fullName evidence="16">Protein kinase domain-containing protein</fullName>
    </recommendedName>
</protein>
<evidence type="ECO:0000256" key="10">
    <source>
        <dbReference type="ARBA" id="ARBA00023170"/>
    </source>
</evidence>
<dbReference type="AlphaFoldDB" id="A0A0D9W7K0"/>
<feature type="chain" id="PRO_5002348339" description="Protein kinase domain-containing protein" evidence="15">
    <location>
        <begin position="30"/>
        <end position="780"/>
    </location>
</feature>
<feature type="signal peptide" evidence="15">
    <location>
        <begin position="1"/>
        <end position="29"/>
    </location>
</feature>
<evidence type="ECO:0000313" key="18">
    <source>
        <dbReference type="Proteomes" id="UP000032180"/>
    </source>
</evidence>
<dbReference type="InterPro" id="IPR032675">
    <property type="entry name" value="LRR_dom_sf"/>
</dbReference>
<comment type="subcellular location">
    <subcellularLocation>
        <location evidence="12">Endomembrane system</location>
        <topology evidence="12">Single-pass membrane protein</topology>
    </subcellularLocation>
    <subcellularLocation>
        <location evidence="1">Membrane</location>
        <topology evidence="1">Single-pass type I membrane protein</topology>
    </subcellularLocation>
</comment>
<dbReference type="Gramene" id="LPERR04G16100.1">
    <property type="protein sequence ID" value="LPERR04G16100.1"/>
    <property type="gene ID" value="LPERR04G16100"/>
</dbReference>
<evidence type="ECO:0000256" key="13">
    <source>
        <dbReference type="SAM" id="MobiDB-lite"/>
    </source>
</evidence>
<feature type="compositionally biased region" description="Low complexity" evidence="13">
    <location>
        <begin position="735"/>
        <end position="746"/>
    </location>
</feature>
<accession>A0A0D9W7K0</accession>
<reference evidence="18" key="2">
    <citation type="submission" date="2013-12" db="EMBL/GenBank/DDBJ databases">
        <authorList>
            <person name="Yu Y."/>
            <person name="Lee S."/>
            <person name="de Baynast K."/>
            <person name="Wissotski M."/>
            <person name="Liu L."/>
            <person name="Talag J."/>
            <person name="Goicoechea J."/>
            <person name="Angelova A."/>
            <person name="Jetty R."/>
            <person name="Kudrna D."/>
            <person name="Golser W."/>
            <person name="Rivera L."/>
            <person name="Zhang J."/>
            <person name="Wing R."/>
        </authorList>
    </citation>
    <scope>NUCLEOTIDE SEQUENCE</scope>
</reference>
<evidence type="ECO:0000256" key="4">
    <source>
        <dbReference type="ARBA" id="ARBA00022729"/>
    </source>
</evidence>
<dbReference type="GO" id="GO:0005524">
    <property type="term" value="F:ATP binding"/>
    <property type="evidence" value="ECO:0007669"/>
    <property type="project" value="UniProtKB-KW"/>
</dbReference>
<reference evidence="17" key="3">
    <citation type="submission" date="2015-04" db="UniProtKB">
        <authorList>
            <consortium name="EnsemblPlants"/>
        </authorList>
    </citation>
    <scope>IDENTIFICATION</scope>
</reference>
<dbReference type="eggNOG" id="ENOG502QS4J">
    <property type="taxonomic scope" value="Eukaryota"/>
</dbReference>